<dbReference type="AlphaFoldDB" id="A0A2X3CP09"/>
<proteinExistence type="predicted"/>
<gene>
    <name evidence="1" type="ORF">NCTC9128_02333</name>
</gene>
<dbReference type="Proteomes" id="UP000251088">
    <property type="component" value="Unassembled WGS sequence"/>
</dbReference>
<protein>
    <submittedName>
        <fullName evidence="1">Malonate decarboxylase subunit gamma</fullName>
    </submittedName>
</protein>
<sequence>MSQFPNRAALWLNNLAPDVPLMERPVPFRPGGRRPD</sequence>
<accession>A0A2X3CP09</accession>
<organism evidence="1 2">
    <name type="scientific">Klebsiella pneumoniae</name>
    <dbReference type="NCBI Taxonomy" id="573"/>
    <lineage>
        <taxon>Bacteria</taxon>
        <taxon>Pseudomonadati</taxon>
        <taxon>Pseudomonadota</taxon>
        <taxon>Gammaproteobacteria</taxon>
        <taxon>Enterobacterales</taxon>
        <taxon>Enterobacteriaceae</taxon>
        <taxon>Klebsiella/Raoultella group</taxon>
        <taxon>Klebsiella</taxon>
        <taxon>Klebsiella pneumoniae complex</taxon>
    </lineage>
</organism>
<reference evidence="1 2" key="1">
    <citation type="submission" date="2018-06" db="EMBL/GenBank/DDBJ databases">
        <authorList>
            <consortium name="Pathogen Informatics"/>
            <person name="Doyle S."/>
        </authorList>
    </citation>
    <scope>NUCLEOTIDE SEQUENCE [LARGE SCALE GENOMIC DNA]</scope>
    <source>
        <strain evidence="1 2">NCTC9128</strain>
    </source>
</reference>
<evidence type="ECO:0000313" key="2">
    <source>
        <dbReference type="Proteomes" id="UP000251088"/>
    </source>
</evidence>
<evidence type="ECO:0000313" key="1">
    <source>
        <dbReference type="EMBL" id="SQC14251.1"/>
    </source>
</evidence>
<name>A0A2X3CP09_KLEPN</name>
<dbReference type="EMBL" id="UAWN01000011">
    <property type="protein sequence ID" value="SQC14251.1"/>
    <property type="molecule type" value="Genomic_DNA"/>
</dbReference>